<dbReference type="InterPro" id="IPR011711">
    <property type="entry name" value="GntR_C"/>
</dbReference>
<name>A0ABT0U2Q4_9BACT</name>
<evidence type="ECO:0000256" key="2">
    <source>
        <dbReference type="ARBA" id="ARBA00023125"/>
    </source>
</evidence>
<dbReference type="SUPFAM" id="SSF48008">
    <property type="entry name" value="GntR ligand-binding domain-like"/>
    <property type="match status" value="1"/>
</dbReference>
<dbReference type="EMBL" id="JAMQBK010000029">
    <property type="protein sequence ID" value="MCM2371174.1"/>
    <property type="molecule type" value="Genomic_DNA"/>
</dbReference>
<protein>
    <submittedName>
        <fullName evidence="5">FadR family transcriptional regulator</fullName>
    </submittedName>
</protein>
<dbReference type="InterPro" id="IPR036388">
    <property type="entry name" value="WH-like_DNA-bd_sf"/>
</dbReference>
<dbReference type="PROSITE" id="PS50949">
    <property type="entry name" value="HTH_GNTR"/>
    <property type="match status" value="1"/>
</dbReference>
<dbReference type="Proteomes" id="UP001202961">
    <property type="component" value="Unassembled WGS sequence"/>
</dbReference>
<dbReference type="Pfam" id="PF07729">
    <property type="entry name" value="FCD"/>
    <property type="match status" value="1"/>
</dbReference>
<dbReference type="InterPro" id="IPR000524">
    <property type="entry name" value="Tscrpt_reg_HTH_GntR"/>
</dbReference>
<keyword evidence="2" id="KW-0238">DNA-binding</keyword>
<dbReference type="SMART" id="SM00895">
    <property type="entry name" value="FCD"/>
    <property type="match status" value="1"/>
</dbReference>
<keyword evidence="3" id="KW-0804">Transcription</keyword>
<organism evidence="5 6">
    <name type="scientific">Aporhodopirellula aestuarii</name>
    <dbReference type="NCBI Taxonomy" id="2950107"/>
    <lineage>
        <taxon>Bacteria</taxon>
        <taxon>Pseudomonadati</taxon>
        <taxon>Planctomycetota</taxon>
        <taxon>Planctomycetia</taxon>
        <taxon>Pirellulales</taxon>
        <taxon>Pirellulaceae</taxon>
        <taxon>Aporhodopirellula</taxon>
    </lineage>
</organism>
<dbReference type="PRINTS" id="PR00035">
    <property type="entry name" value="HTHGNTR"/>
</dbReference>
<evidence type="ECO:0000256" key="3">
    <source>
        <dbReference type="ARBA" id="ARBA00023163"/>
    </source>
</evidence>
<dbReference type="PANTHER" id="PTHR43537">
    <property type="entry name" value="TRANSCRIPTIONAL REGULATOR, GNTR FAMILY"/>
    <property type="match status" value="1"/>
</dbReference>
<gene>
    <name evidence="5" type="ORF">NB063_11210</name>
</gene>
<comment type="caution">
    <text evidence="5">The sequence shown here is derived from an EMBL/GenBank/DDBJ whole genome shotgun (WGS) entry which is preliminary data.</text>
</comment>
<dbReference type="Gene3D" id="1.20.120.530">
    <property type="entry name" value="GntR ligand-binding domain-like"/>
    <property type="match status" value="1"/>
</dbReference>
<dbReference type="PANTHER" id="PTHR43537:SF44">
    <property type="entry name" value="GNTR FAMILY REGULATORY PROTEIN"/>
    <property type="match status" value="1"/>
</dbReference>
<keyword evidence="1" id="KW-0805">Transcription regulation</keyword>
<keyword evidence="6" id="KW-1185">Reference proteome</keyword>
<dbReference type="SMART" id="SM00345">
    <property type="entry name" value="HTH_GNTR"/>
    <property type="match status" value="1"/>
</dbReference>
<accession>A0ABT0U2Q4</accession>
<dbReference type="CDD" id="cd07377">
    <property type="entry name" value="WHTH_GntR"/>
    <property type="match status" value="1"/>
</dbReference>
<evidence type="ECO:0000313" key="6">
    <source>
        <dbReference type="Proteomes" id="UP001202961"/>
    </source>
</evidence>
<proteinExistence type="predicted"/>
<sequence length="237" mass="26008">MVHLRSRRNLCGQVVHDLGCQILAGAVKPGDPLPQEAVLCDTMGVSRTVIREAIKSLAAKGLVDSRAKRGTIVLPTRSWNYLDPEVLDWQSQADTGGSQLFHLTEFRQTIEPAAAALAAERASEEQLQAIRNAFERMESNTDSVEEFLDADLQFHTEILHATGNLFFSPVANVIHVSLASSLRVTNRQASDNRTSIPPHRIVMEAICARDPDAAREAMRSLLDDATARIKKATQVSS</sequence>
<evidence type="ECO:0000256" key="1">
    <source>
        <dbReference type="ARBA" id="ARBA00023015"/>
    </source>
</evidence>
<dbReference type="Pfam" id="PF00392">
    <property type="entry name" value="GntR"/>
    <property type="match status" value="1"/>
</dbReference>
<dbReference type="InterPro" id="IPR008920">
    <property type="entry name" value="TF_FadR/GntR_C"/>
</dbReference>
<dbReference type="RefSeq" id="WP_250928812.1">
    <property type="nucleotide sequence ID" value="NZ_JAMQBK010000029.1"/>
</dbReference>
<dbReference type="InterPro" id="IPR036390">
    <property type="entry name" value="WH_DNA-bd_sf"/>
</dbReference>
<feature type="domain" description="HTH gntR-type" evidence="4">
    <location>
        <begin position="8"/>
        <end position="76"/>
    </location>
</feature>
<reference evidence="5 6" key="1">
    <citation type="journal article" date="2022" name="Syst. Appl. Microbiol.">
        <title>Rhodopirellula aestuarii sp. nov., a novel member of the genus Rhodopirellula isolated from brackish sediments collected in the Tagus River estuary, Portugal.</title>
        <authorList>
            <person name="Vitorino I.R."/>
            <person name="Klimek D."/>
            <person name="Calusinska M."/>
            <person name="Lobo-da-Cunha A."/>
            <person name="Vasconcelos V."/>
            <person name="Lage O.M."/>
        </authorList>
    </citation>
    <scope>NUCLEOTIDE SEQUENCE [LARGE SCALE GENOMIC DNA]</scope>
    <source>
        <strain evidence="5 6">ICT_H3.1</strain>
    </source>
</reference>
<dbReference type="Gene3D" id="1.10.10.10">
    <property type="entry name" value="Winged helix-like DNA-binding domain superfamily/Winged helix DNA-binding domain"/>
    <property type="match status" value="1"/>
</dbReference>
<evidence type="ECO:0000259" key="4">
    <source>
        <dbReference type="PROSITE" id="PS50949"/>
    </source>
</evidence>
<dbReference type="SUPFAM" id="SSF46785">
    <property type="entry name" value="Winged helix' DNA-binding domain"/>
    <property type="match status" value="1"/>
</dbReference>
<evidence type="ECO:0000313" key="5">
    <source>
        <dbReference type="EMBL" id="MCM2371174.1"/>
    </source>
</evidence>